<accession>A0A402CUJ4</accession>
<sequence length="506" mass="53646">MNFQQVEHKHSAPLAPRAKAKEKTTTRGGGTGRRERSAILAALAFLLPNLIGFLAFTFFPVIFSLWMSFTNWSLKPAVKFEYVGLRNFTDLLAVNSVGAGAPAVLAGFFVCAFAVIAALVGALWANMAQWRGIRLGGVVLAAAGVGFAGLGAVAALHGADSGQGVILGGVAALICGWSMAAKDAPWEFGRGAIPGAVLAAGAFGLWELSGSMTSAYQPRDPYFWQFFYNTIFLMIGIPFGIAGSLALALLLHEDLPTGEKGQRLIGATIMVVLGLIMGGVIWTQGNPNLGLAIGLFWLVAALGIGFNVVAFRTLFYLPTFTAGVALMILWKALYNPKTGPINIGLNAIFHVLGIHAEAPQWLGDVTWAKPALVIMGVWTGIGGTSMLLYLAGLSNVPKELTEAAEIDGAGPWARFRHVTWPQLAPTTFFITITSIIGGLQGGFEQARVMTSGGPAGSTTTLSYYIYNKAFQDLDMGYASAISWILFAIVFAATALNWKFGKGLEVD</sequence>
<gene>
    <name evidence="9" type="ORF">CCAX7_10460</name>
</gene>
<evidence type="ECO:0000313" key="9">
    <source>
        <dbReference type="EMBL" id="BDI28995.1"/>
    </source>
</evidence>
<feature type="compositionally biased region" description="Basic and acidic residues" evidence="8">
    <location>
        <begin position="1"/>
        <end position="10"/>
    </location>
</feature>
<feature type="transmembrane region" description="Helical" evidence="7">
    <location>
        <begin position="103"/>
        <end position="125"/>
    </location>
</feature>
<keyword evidence="6 7" id="KW-0472">Membrane</keyword>
<evidence type="ECO:0000256" key="3">
    <source>
        <dbReference type="ARBA" id="ARBA00022475"/>
    </source>
</evidence>
<feature type="transmembrane region" description="Helical" evidence="7">
    <location>
        <begin position="477"/>
        <end position="497"/>
    </location>
</feature>
<feature type="transmembrane region" description="Helical" evidence="7">
    <location>
        <begin position="264"/>
        <end position="283"/>
    </location>
</feature>
<reference evidence="9 10" key="1">
    <citation type="journal article" date="2019" name="Int. J. Syst. Evol. Microbiol.">
        <title>Capsulimonas corticalis gen. nov., sp. nov., an aerobic capsulated bacterium, of a novel bacterial order, Capsulimonadales ord. nov., of the class Armatimonadia of the phylum Armatimonadetes.</title>
        <authorList>
            <person name="Li J."/>
            <person name="Kudo C."/>
            <person name="Tonouchi A."/>
        </authorList>
    </citation>
    <scope>NUCLEOTIDE SEQUENCE [LARGE SCALE GENOMIC DNA]</scope>
    <source>
        <strain evidence="9 10">AX-7</strain>
    </source>
</reference>
<comment type="similarity">
    <text evidence="7">Belongs to the binding-protein-dependent transport system permease family.</text>
</comment>
<dbReference type="InterPro" id="IPR000515">
    <property type="entry name" value="MetI-like"/>
</dbReference>
<feature type="region of interest" description="Disordered" evidence="8">
    <location>
        <begin position="1"/>
        <end position="32"/>
    </location>
</feature>
<feature type="transmembrane region" description="Helical" evidence="7">
    <location>
        <begin position="289"/>
        <end position="309"/>
    </location>
</feature>
<feature type="transmembrane region" description="Helical" evidence="7">
    <location>
        <begin position="39"/>
        <end position="66"/>
    </location>
</feature>
<organism evidence="9 10">
    <name type="scientific">Capsulimonas corticalis</name>
    <dbReference type="NCBI Taxonomy" id="2219043"/>
    <lineage>
        <taxon>Bacteria</taxon>
        <taxon>Bacillati</taxon>
        <taxon>Armatimonadota</taxon>
        <taxon>Armatimonadia</taxon>
        <taxon>Capsulimonadales</taxon>
        <taxon>Capsulimonadaceae</taxon>
        <taxon>Capsulimonas</taxon>
    </lineage>
</organism>
<dbReference type="PANTHER" id="PTHR30193">
    <property type="entry name" value="ABC TRANSPORTER PERMEASE PROTEIN"/>
    <property type="match status" value="1"/>
</dbReference>
<evidence type="ECO:0000256" key="5">
    <source>
        <dbReference type="ARBA" id="ARBA00022989"/>
    </source>
</evidence>
<name>A0A402CUJ4_9BACT</name>
<evidence type="ECO:0000256" key="8">
    <source>
        <dbReference type="SAM" id="MobiDB-lite"/>
    </source>
</evidence>
<keyword evidence="4 7" id="KW-0812">Transmembrane</keyword>
<evidence type="ECO:0000256" key="6">
    <source>
        <dbReference type="ARBA" id="ARBA00023136"/>
    </source>
</evidence>
<dbReference type="AlphaFoldDB" id="A0A402CUJ4"/>
<dbReference type="SUPFAM" id="SSF160964">
    <property type="entry name" value="MalF N-terminal region-like"/>
    <property type="match status" value="1"/>
</dbReference>
<dbReference type="RefSeq" id="WP_119321046.1">
    <property type="nucleotide sequence ID" value="NZ_AP025739.1"/>
</dbReference>
<feature type="transmembrane region" description="Helical" evidence="7">
    <location>
        <begin position="188"/>
        <end position="206"/>
    </location>
</feature>
<dbReference type="Gene3D" id="1.10.3720.10">
    <property type="entry name" value="MetI-like"/>
    <property type="match status" value="2"/>
</dbReference>
<feature type="transmembrane region" description="Helical" evidence="7">
    <location>
        <begin position="314"/>
        <end position="333"/>
    </location>
</feature>
<evidence type="ECO:0000256" key="7">
    <source>
        <dbReference type="RuleBase" id="RU363032"/>
    </source>
</evidence>
<dbReference type="SUPFAM" id="SSF161098">
    <property type="entry name" value="MetI-like"/>
    <property type="match status" value="1"/>
</dbReference>
<comment type="subcellular location">
    <subcellularLocation>
        <location evidence="1 7">Cell membrane</location>
        <topology evidence="1 7">Multi-pass membrane protein</topology>
    </subcellularLocation>
</comment>
<evidence type="ECO:0000256" key="2">
    <source>
        <dbReference type="ARBA" id="ARBA00022448"/>
    </source>
</evidence>
<dbReference type="GO" id="GO:0005886">
    <property type="term" value="C:plasma membrane"/>
    <property type="evidence" value="ECO:0007669"/>
    <property type="project" value="UniProtKB-SubCell"/>
</dbReference>
<evidence type="ECO:0000313" key="10">
    <source>
        <dbReference type="Proteomes" id="UP000287394"/>
    </source>
</evidence>
<feature type="transmembrane region" description="Helical" evidence="7">
    <location>
        <begin position="371"/>
        <end position="391"/>
    </location>
</feature>
<feature type="transmembrane region" description="Helical" evidence="7">
    <location>
        <begin position="137"/>
        <end position="156"/>
    </location>
</feature>
<dbReference type="GO" id="GO:0055085">
    <property type="term" value="P:transmembrane transport"/>
    <property type="evidence" value="ECO:0007669"/>
    <property type="project" value="InterPro"/>
</dbReference>
<dbReference type="KEGG" id="ccot:CCAX7_10460"/>
<dbReference type="PROSITE" id="PS50928">
    <property type="entry name" value="ABC_TM1"/>
    <property type="match status" value="1"/>
</dbReference>
<dbReference type="EMBL" id="AP025739">
    <property type="protein sequence ID" value="BDI28995.1"/>
    <property type="molecule type" value="Genomic_DNA"/>
</dbReference>
<keyword evidence="3" id="KW-1003">Cell membrane</keyword>
<proteinExistence type="inferred from homology"/>
<keyword evidence="10" id="KW-1185">Reference proteome</keyword>
<keyword evidence="2 7" id="KW-0813">Transport</keyword>
<protein>
    <submittedName>
        <fullName evidence="9">Uncharacterized protein</fullName>
    </submittedName>
</protein>
<evidence type="ECO:0000256" key="1">
    <source>
        <dbReference type="ARBA" id="ARBA00004651"/>
    </source>
</evidence>
<evidence type="ECO:0000256" key="4">
    <source>
        <dbReference type="ARBA" id="ARBA00022692"/>
    </source>
</evidence>
<dbReference type="OrthoDB" id="9761387at2"/>
<keyword evidence="5 7" id="KW-1133">Transmembrane helix</keyword>
<feature type="transmembrane region" description="Helical" evidence="7">
    <location>
        <begin position="226"/>
        <end position="252"/>
    </location>
</feature>
<dbReference type="PANTHER" id="PTHR30193:SF37">
    <property type="entry name" value="INNER MEMBRANE ABC TRANSPORTER PERMEASE PROTEIN YCJO"/>
    <property type="match status" value="1"/>
</dbReference>
<dbReference type="InterPro" id="IPR051393">
    <property type="entry name" value="ABC_transporter_permease"/>
</dbReference>
<dbReference type="Pfam" id="PF00528">
    <property type="entry name" value="BPD_transp_1"/>
    <property type="match status" value="1"/>
</dbReference>
<dbReference type="InterPro" id="IPR035906">
    <property type="entry name" value="MetI-like_sf"/>
</dbReference>
<feature type="transmembrane region" description="Helical" evidence="7">
    <location>
        <begin position="162"/>
        <end position="181"/>
    </location>
</feature>
<dbReference type="Proteomes" id="UP000287394">
    <property type="component" value="Chromosome"/>
</dbReference>
<dbReference type="CDD" id="cd06261">
    <property type="entry name" value="TM_PBP2"/>
    <property type="match status" value="1"/>
</dbReference>